<keyword evidence="1" id="KW-1133">Transmembrane helix</keyword>
<accession>A0ABX2GZ45</accession>
<keyword evidence="1" id="KW-0812">Transmembrane</keyword>
<comment type="caution">
    <text evidence="3">The sequence shown here is derived from an EMBL/GenBank/DDBJ whole genome shotgun (WGS) entry which is preliminary data.</text>
</comment>
<dbReference type="Pfam" id="PF07670">
    <property type="entry name" value="Gate"/>
    <property type="match status" value="1"/>
</dbReference>
<name>A0ABX2GZ45_9FIRM</name>
<proteinExistence type="predicted"/>
<feature type="domain" description="Nucleoside transporter/FeoB GTPase Gate" evidence="2">
    <location>
        <begin position="36"/>
        <end position="135"/>
    </location>
</feature>
<feature type="transmembrane region" description="Helical" evidence="1">
    <location>
        <begin position="226"/>
        <end position="247"/>
    </location>
</feature>
<keyword evidence="1" id="KW-0472">Membrane</keyword>
<feature type="transmembrane region" description="Helical" evidence="1">
    <location>
        <begin position="149"/>
        <end position="171"/>
    </location>
</feature>
<feature type="transmembrane region" description="Helical" evidence="1">
    <location>
        <begin position="113"/>
        <end position="137"/>
    </location>
</feature>
<evidence type="ECO:0000256" key="1">
    <source>
        <dbReference type="SAM" id="Phobius"/>
    </source>
</evidence>
<evidence type="ECO:0000313" key="3">
    <source>
        <dbReference type="EMBL" id="NSG30264.1"/>
    </source>
</evidence>
<keyword evidence="4" id="KW-1185">Reference proteome</keyword>
<dbReference type="Proteomes" id="UP000821846">
    <property type="component" value="Unassembled WGS sequence"/>
</dbReference>
<feature type="transmembrane region" description="Helical" evidence="1">
    <location>
        <begin position="253"/>
        <end position="273"/>
    </location>
</feature>
<dbReference type="RefSeq" id="WP_173866372.1">
    <property type="nucleotide sequence ID" value="NZ_JAAWUU010000024.1"/>
</dbReference>
<sequence>MKSFFSSLLGATLFVILLFFPGLVFEGAKMGLNLWFFTLVPTLLPFMVFSNILIQSRLIEHLLFLPGLFTRKYLHLSPAGLYAFLCGFFFGYPSGAKILADLLKTDQIDPKEASMLFGFCNNVSPAFLITYFLTLHLKHPEKAGITVSFLYIIPAFVCLMAFFFCGSSFSLREKKTSSPVLSLALLDACLQDALSVLLKLGGYIILFSVLSNVITHIPRMRAESAAFFSCFLEITGGIPAVTAAFAYPQSYVILLPFLAFGGLCSFMQTGSVIKDTPLSLRSYFFTKILLALLIFLCEILCITLLPGLF</sequence>
<feature type="transmembrane region" description="Helical" evidence="1">
    <location>
        <begin position="285"/>
        <end position="305"/>
    </location>
</feature>
<evidence type="ECO:0000313" key="4">
    <source>
        <dbReference type="Proteomes" id="UP000821846"/>
    </source>
</evidence>
<evidence type="ECO:0000259" key="2">
    <source>
        <dbReference type="Pfam" id="PF07670"/>
    </source>
</evidence>
<feature type="transmembrane region" description="Helical" evidence="1">
    <location>
        <begin position="193"/>
        <end position="214"/>
    </location>
</feature>
<reference evidence="3 4" key="1">
    <citation type="journal article" date="2020" name="Cell Host Microbe">
        <title>Functional and Genomic Variation between Human-Derived Isolates of Lachnospiraceae Reveals Inter- and Intra-Species Diversity.</title>
        <authorList>
            <person name="Sorbara M.T."/>
            <person name="Littmann E.R."/>
            <person name="Fontana E."/>
            <person name="Moody T.U."/>
            <person name="Kohout C.E."/>
            <person name="Gjonbalaj M."/>
            <person name="Eaton V."/>
            <person name="Seok R."/>
            <person name="Leiner I.M."/>
            <person name="Pamer E.G."/>
        </authorList>
    </citation>
    <scope>NUCLEOTIDE SEQUENCE [LARGE SCALE GENOMIC DNA]</scope>
    <source>
        <strain evidence="3 4">MSK.14.16</strain>
    </source>
</reference>
<gene>
    <name evidence="3" type="ORF">HFM93_08250</name>
</gene>
<dbReference type="InterPro" id="IPR011642">
    <property type="entry name" value="Gate_dom"/>
</dbReference>
<organism evidence="3 4">
    <name type="scientific">Faecalicatena fissicatena</name>
    <dbReference type="NCBI Taxonomy" id="290055"/>
    <lineage>
        <taxon>Bacteria</taxon>
        <taxon>Bacillati</taxon>
        <taxon>Bacillota</taxon>
        <taxon>Clostridia</taxon>
        <taxon>Lachnospirales</taxon>
        <taxon>Lachnospiraceae</taxon>
        <taxon>Faecalicatena</taxon>
    </lineage>
</organism>
<protein>
    <recommendedName>
        <fullName evidence="2">Nucleoside transporter/FeoB GTPase Gate domain-containing protein</fullName>
    </recommendedName>
</protein>
<feature type="transmembrane region" description="Helical" evidence="1">
    <location>
        <begin position="34"/>
        <end position="54"/>
    </location>
</feature>
<dbReference type="EMBL" id="JAAWUZ010000025">
    <property type="protein sequence ID" value="NSG30264.1"/>
    <property type="molecule type" value="Genomic_DNA"/>
</dbReference>
<feature type="transmembrane region" description="Helical" evidence="1">
    <location>
        <begin position="74"/>
        <end position="93"/>
    </location>
</feature>